<reference evidence="1" key="2">
    <citation type="journal article" date="2015" name="Data Brief">
        <title>Shoot transcriptome of the giant reed, Arundo donax.</title>
        <authorList>
            <person name="Barrero R.A."/>
            <person name="Guerrero F.D."/>
            <person name="Moolhuijzen P."/>
            <person name="Goolsby J.A."/>
            <person name="Tidwell J."/>
            <person name="Bellgard S.E."/>
            <person name="Bellgard M.I."/>
        </authorList>
    </citation>
    <scope>NUCLEOTIDE SEQUENCE</scope>
    <source>
        <tissue evidence="1">Shoot tissue taken approximately 20 cm above the soil surface</tissue>
    </source>
</reference>
<proteinExistence type="predicted"/>
<dbReference type="AlphaFoldDB" id="A0A0A9ALI6"/>
<reference evidence="1" key="1">
    <citation type="submission" date="2014-09" db="EMBL/GenBank/DDBJ databases">
        <authorList>
            <person name="Magalhaes I.L.F."/>
            <person name="Oliveira U."/>
            <person name="Santos F.R."/>
            <person name="Vidigal T.H.D.A."/>
            <person name="Brescovit A.D."/>
            <person name="Santos A.J."/>
        </authorList>
    </citation>
    <scope>NUCLEOTIDE SEQUENCE</scope>
    <source>
        <tissue evidence="1">Shoot tissue taken approximately 20 cm above the soil surface</tissue>
    </source>
</reference>
<accession>A0A0A9ALI6</accession>
<sequence>MVSQPSDHAINGLDQLTNRTQTTRCLCFSIRIFFVFY</sequence>
<dbReference type="EMBL" id="GBRH01249943">
    <property type="protein sequence ID" value="JAD47952.1"/>
    <property type="molecule type" value="Transcribed_RNA"/>
</dbReference>
<protein>
    <submittedName>
        <fullName evidence="1">Uncharacterized protein</fullName>
    </submittedName>
</protein>
<name>A0A0A9ALI6_ARUDO</name>
<evidence type="ECO:0000313" key="1">
    <source>
        <dbReference type="EMBL" id="JAD47952.1"/>
    </source>
</evidence>
<organism evidence="1">
    <name type="scientific">Arundo donax</name>
    <name type="common">Giant reed</name>
    <name type="synonym">Donax arundinaceus</name>
    <dbReference type="NCBI Taxonomy" id="35708"/>
    <lineage>
        <taxon>Eukaryota</taxon>
        <taxon>Viridiplantae</taxon>
        <taxon>Streptophyta</taxon>
        <taxon>Embryophyta</taxon>
        <taxon>Tracheophyta</taxon>
        <taxon>Spermatophyta</taxon>
        <taxon>Magnoliopsida</taxon>
        <taxon>Liliopsida</taxon>
        <taxon>Poales</taxon>
        <taxon>Poaceae</taxon>
        <taxon>PACMAD clade</taxon>
        <taxon>Arundinoideae</taxon>
        <taxon>Arundineae</taxon>
        <taxon>Arundo</taxon>
    </lineage>
</organism>